<comment type="caution">
    <text evidence="5">The sequence shown here is derived from an EMBL/GenBank/DDBJ whole genome shotgun (WGS) entry which is preliminary data.</text>
</comment>
<evidence type="ECO:0000313" key="6">
    <source>
        <dbReference type="Proteomes" id="UP000321523"/>
    </source>
</evidence>
<dbReference type="Pfam" id="PF04972">
    <property type="entry name" value="BON"/>
    <property type="match status" value="1"/>
</dbReference>
<dbReference type="OrthoDB" id="9783590at2"/>
<dbReference type="PIRSF" id="PIRSF036990">
    <property type="entry name" value="UCP036990_CBS_BON"/>
    <property type="match status" value="1"/>
</dbReference>
<dbReference type="SUPFAM" id="SSF54631">
    <property type="entry name" value="CBS-domain pair"/>
    <property type="match status" value="1"/>
</dbReference>
<evidence type="ECO:0000256" key="1">
    <source>
        <dbReference type="ARBA" id="ARBA00023122"/>
    </source>
</evidence>
<evidence type="ECO:0000259" key="3">
    <source>
        <dbReference type="PROSITE" id="PS50914"/>
    </source>
</evidence>
<dbReference type="PANTHER" id="PTHR43080">
    <property type="entry name" value="CBS DOMAIN-CONTAINING PROTEIN CBSX3, MITOCHONDRIAL"/>
    <property type="match status" value="1"/>
</dbReference>
<dbReference type="Gene3D" id="3.10.580.10">
    <property type="entry name" value="CBS-domain"/>
    <property type="match status" value="1"/>
</dbReference>
<dbReference type="InterPro" id="IPR000644">
    <property type="entry name" value="CBS_dom"/>
</dbReference>
<accession>A0A512E052</accession>
<dbReference type="InterPro" id="IPR046342">
    <property type="entry name" value="CBS_dom_sf"/>
</dbReference>
<dbReference type="AlphaFoldDB" id="A0A512E052"/>
<dbReference type="InterPro" id="IPR051257">
    <property type="entry name" value="Diverse_CBS-Domain"/>
</dbReference>
<keyword evidence="6" id="KW-1185">Reference proteome</keyword>
<evidence type="ECO:0008006" key="7">
    <source>
        <dbReference type="Google" id="ProtNLM"/>
    </source>
</evidence>
<protein>
    <recommendedName>
        <fullName evidence="7">Histidine kinase</fullName>
    </recommendedName>
</protein>
<evidence type="ECO:0000256" key="2">
    <source>
        <dbReference type="PROSITE-ProRule" id="PRU00703"/>
    </source>
</evidence>
<dbReference type="Gene3D" id="3.30.1340.30">
    <property type="match status" value="1"/>
</dbReference>
<dbReference type="PROSITE" id="PS51371">
    <property type="entry name" value="CBS"/>
    <property type="match status" value="2"/>
</dbReference>
<evidence type="ECO:0000313" key="5">
    <source>
        <dbReference type="EMBL" id="GEO42107.1"/>
    </source>
</evidence>
<feature type="domain" description="BON" evidence="3">
    <location>
        <begin position="156"/>
        <end position="224"/>
    </location>
</feature>
<dbReference type="EMBL" id="BJYZ01000036">
    <property type="protein sequence ID" value="GEO42107.1"/>
    <property type="molecule type" value="Genomic_DNA"/>
</dbReference>
<dbReference type="InterPro" id="IPR017080">
    <property type="entry name" value="UCP036990_CBS_BON"/>
</dbReference>
<dbReference type="CDD" id="cd04586">
    <property type="entry name" value="CBS_pair_BON_assoc"/>
    <property type="match status" value="1"/>
</dbReference>
<dbReference type="PANTHER" id="PTHR43080:SF26">
    <property type="entry name" value="REGULATORY PROTEIN"/>
    <property type="match status" value="1"/>
</dbReference>
<organism evidence="5 6">
    <name type="scientific">Skermanella aerolata</name>
    <dbReference type="NCBI Taxonomy" id="393310"/>
    <lineage>
        <taxon>Bacteria</taxon>
        <taxon>Pseudomonadati</taxon>
        <taxon>Pseudomonadota</taxon>
        <taxon>Alphaproteobacteria</taxon>
        <taxon>Rhodospirillales</taxon>
        <taxon>Azospirillaceae</taxon>
        <taxon>Skermanella</taxon>
    </lineage>
</organism>
<gene>
    <name evidence="5" type="ORF">SAE02_62550</name>
</gene>
<keyword evidence="1 2" id="KW-0129">CBS domain</keyword>
<dbReference type="PROSITE" id="PS50914">
    <property type="entry name" value="BON"/>
    <property type="match status" value="1"/>
</dbReference>
<name>A0A512E052_9PROT</name>
<feature type="domain" description="CBS" evidence="4">
    <location>
        <begin position="94"/>
        <end position="151"/>
    </location>
</feature>
<proteinExistence type="predicted"/>
<feature type="domain" description="CBS" evidence="4">
    <location>
        <begin position="7"/>
        <end position="63"/>
    </location>
</feature>
<dbReference type="InterPro" id="IPR007055">
    <property type="entry name" value="BON_dom"/>
</dbReference>
<dbReference type="SMART" id="SM00116">
    <property type="entry name" value="CBS"/>
    <property type="match status" value="2"/>
</dbReference>
<dbReference type="RefSeq" id="WP_044435797.1">
    <property type="nucleotide sequence ID" value="NZ_BJYZ01000036.1"/>
</dbReference>
<reference evidence="5 6" key="1">
    <citation type="submission" date="2019-07" db="EMBL/GenBank/DDBJ databases">
        <title>Whole genome shotgun sequence of Skermanella aerolata NBRC 106429.</title>
        <authorList>
            <person name="Hosoyama A."/>
            <person name="Uohara A."/>
            <person name="Ohji S."/>
            <person name="Ichikawa N."/>
        </authorList>
    </citation>
    <scope>NUCLEOTIDE SEQUENCE [LARGE SCALE GENOMIC DNA]</scope>
    <source>
        <strain evidence="5 6">NBRC 106429</strain>
    </source>
</reference>
<sequence length="233" mass="25457">MKAGDIMTRNVITIDADSTVAQAAQRMLDHRISGMPVVDDSGRVIGIISEGDLLHRAETGTERRKSWWLGLVAGSSSQAENFTREHGRTVRDVMSATVISVDENTDLNEVVHMMEGKRIKRVPVLSNRQVVGIISRANLMRVLATMEPAAAAPAADDRTIRDRVLQAYKGQSWAPDFGENVVVKDGVVHLWGSVRTESQRQALLVGARNVAGVREVVDHIDVVSPVAEGFVGW</sequence>
<dbReference type="Proteomes" id="UP000321523">
    <property type="component" value="Unassembled WGS sequence"/>
</dbReference>
<dbReference type="Pfam" id="PF00571">
    <property type="entry name" value="CBS"/>
    <property type="match status" value="2"/>
</dbReference>
<evidence type="ECO:0000259" key="4">
    <source>
        <dbReference type="PROSITE" id="PS51371"/>
    </source>
</evidence>